<dbReference type="Gene3D" id="2.160.10.10">
    <property type="entry name" value="Hexapeptide repeat proteins"/>
    <property type="match status" value="2"/>
</dbReference>
<dbReference type="GO" id="GO:0016746">
    <property type="term" value="F:acyltransferase activity"/>
    <property type="evidence" value="ECO:0007669"/>
    <property type="project" value="UniProtKB-KW"/>
</dbReference>
<keyword evidence="2" id="KW-0808">Transferase</keyword>
<keyword evidence="3" id="KW-0012">Acyltransferase</keyword>
<dbReference type="InterPro" id="IPR045304">
    <property type="entry name" value="LbH_SAT"/>
</dbReference>
<name>A0A2N7LH89_9GAMM</name>
<gene>
    <name evidence="4" type="ORF">BCT23_02440</name>
</gene>
<proteinExistence type="inferred from homology"/>
<sequence length="169" mass="18867">MILNTFIKSIFRSRICKKLKCHIEIMNWFHFKGYKHLAKYYERKIIYKYGCHIMPGVVLDSSTHLPHIVGIVIGRGVIIGKNVSILQNVTLGSSIGENLRGSDKTMPTIEDNVKIFSGAVVSGKITIGRNSFIGANATVTKNIPPNSLVVGFNIIKPLPEKFKNKNENL</sequence>
<dbReference type="PANTHER" id="PTHR42811">
    <property type="entry name" value="SERINE ACETYLTRANSFERASE"/>
    <property type="match status" value="1"/>
</dbReference>
<reference evidence="5" key="1">
    <citation type="submission" date="2016-07" db="EMBL/GenBank/DDBJ databases">
        <title>Nontailed viruses are major unrecognized killers of bacteria in the ocean.</title>
        <authorList>
            <person name="Kauffman K."/>
            <person name="Hussain F."/>
            <person name="Yang J."/>
            <person name="Arevalo P."/>
            <person name="Brown J."/>
            <person name="Cutler M."/>
            <person name="Kelly L."/>
            <person name="Polz M.F."/>
        </authorList>
    </citation>
    <scope>NUCLEOTIDE SEQUENCE [LARGE SCALE GENOMIC DNA]</scope>
    <source>
        <strain evidence="5">10N.261.45.A10</strain>
    </source>
</reference>
<evidence type="ECO:0000313" key="5">
    <source>
        <dbReference type="Proteomes" id="UP000235387"/>
    </source>
</evidence>
<evidence type="ECO:0000256" key="2">
    <source>
        <dbReference type="ARBA" id="ARBA00022679"/>
    </source>
</evidence>
<evidence type="ECO:0008006" key="6">
    <source>
        <dbReference type="Google" id="ProtNLM"/>
    </source>
</evidence>
<evidence type="ECO:0000256" key="1">
    <source>
        <dbReference type="ARBA" id="ARBA00007274"/>
    </source>
</evidence>
<dbReference type="SUPFAM" id="SSF51161">
    <property type="entry name" value="Trimeric LpxA-like enzymes"/>
    <property type="match status" value="1"/>
</dbReference>
<dbReference type="CDD" id="cd03354">
    <property type="entry name" value="LbH_SAT"/>
    <property type="match status" value="1"/>
</dbReference>
<evidence type="ECO:0000256" key="3">
    <source>
        <dbReference type="ARBA" id="ARBA00023315"/>
    </source>
</evidence>
<dbReference type="InterPro" id="IPR011004">
    <property type="entry name" value="Trimer_LpxA-like_sf"/>
</dbReference>
<dbReference type="InterPro" id="IPR001451">
    <property type="entry name" value="Hexapep"/>
</dbReference>
<evidence type="ECO:0000313" key="4">
    <source>
        <dbReference type="EMBL" id="PMN94910.1"/>
    </source>
</evidence>
<dbReference type="AlphaFoldDB" id="A0A2N7LH89"/>
<dbReference type="EMBL" id="MDAL01000002">
    <property type="protein sequence ID" value="PMN94910.1"/>
    <property type="molecule type" value="Genomic_DNA"/>
</dbReference>
<dbReference type="Pfam" id="PF00132">
    <property type="entry name" value="Hexapep"/>
    <property type="match status" value="1"/>
</dbReference>
<protein>
    <recommendedName>
        <fullName evidence="6">Serine acetyltransferase</fullName>
    </recommendedName>
</protein>
<accession>A0A2N7LH89</accession>
<comment type="similarity">
    <text evidence="1">Belongs to the transferase hexapeptide repeat family.</text>
</comment>
<comment type="caution">
    <text evidence="4">The sequence shown here is derived from an EMBL/GenBank/DDBJ whole genome shotgun (WGS) entry which is preliminary data.</text>
</comment>
<organism evidence="4 5">
    <name type="scientific">Enterovibrio norvegicus</name>
    <dbReference type="NCBI Taxonomy" id="188144"/>
    <lineage>
        <taxon>Bacteria</taxon>
        <taxon>Pseudomonadati</taxon>
        <taxon>Pseudomonadota</taxon>
        <taxon>Gammaproteobacteria</taxon>
        <taxon>Vibrionales</taxon>
        <taxon>Vibrionaceae</taxon>
        <taxon>Enterovibrio</taxon>
    </lineage>
</organism>
<dbReference type="Proteomes" id="UP000235387">
    <property type="component" value="Unassembled WGS sequence"/>
</dbReference>